<feature type="transmembrane region" description="Helical" evidence="1">
    <location>
        <begin position="121"/>
        <end position="139"/>
    </location>
</feature>
<accession>A0A1G5GLJ0</accession>
<feature type="transmembrane region" description="Helical" evidence="1">
    <location>
        <begin position="146"/>
        <end position="165"/>
    </location>
</feature>
<dbReference type="OrthoDB" id="185601at2"/>
<keyword evidence="1" id="KW-0472">Membrane</keyword>
<dbReference type="FunFam" id="3.30.70.270:FF:000001">
    <property type="entry name" value="Diguanylate cyclase domain protein"/>
    <property type="match status" value="1"/>
</dbReference>
<dbReference type="CDD" id="cd01949">
    <property type="entry name" value="GGDEF"/>
    <property type="match status" value="1"/>
</dbReference>
<dbReference type="GO" id="GO:0052621">
    <property type="term" value="F:diguanylate cyclase activity"/>
    <property type="evidence" value="ECO:0007669"/>
    <property type="project" value="TreeGrafter"/>
</dbReference>
<dbReference type="PROSITE" id="PS50887">
    <property type="entry name" value="GGDEF"/>
    <property type="match status" value="1"/>
</dbReference>
<sequence length="368" mass="42676">MNTEEKQTTSICFGEFKDKVLEDEYLNYEMTNAIKYIKPILLALGVLYLLFIIPDYFLIKDSKTLQSILINRVSFLVLVLILYLRVKLVENYQSLTYWFTIYEMIIGISFLFVFYKYESPNFLIQSMGLIIIILSIFLVPNKYKYMVFASVFISISFFILSKITIRDISFSEYSASIVYITLVIILTGISSYKINESRRIQYVNSKALIKMSETDALTGIYNKAKFNDEIKRWVQISNRYNTPLSLVMFDIDDFKKTNDKYGHLIGDKVLVSITNIVLKNLRQTDVFARWGGEEFVILMPNTQVEQAVDITERLRLIVFDNPVDEVEHISCSFGVVELTYNDDVDTFLHRADQNLYSAKNSGKNLVVG</sequence>
<organism evidence="3 4">
    <name type="scientific">Alkaliphilus peptidifermentans DSM 18978</name>
    <dbReference type="NCBI Taxonomy" id="1120976"/>
    <lineage>
        <taxon>Bacteria</taxon>
        <taxon>Bacillati</taxon>
        <taxon>Bacillota</taxon>
        <taxon>Clostridia</taxon>
        <taxon>Peptostreptococcales</taxon>
        <taxon>Natronincolaceae</taxon>
        <taxon>Alkaliphilus</taxon>
    </lineage>
</organism>
<dbReference type="InterPro" id="IPR043128">
    <property type="entry name" value="Rev_trsase/Diguanyl_cyclase"/>
</dbReference>
<proteinExistence type="predicted"/>
<dbReference type="Pfam" id="PF00990">
    <property type="entry name" value="GGDEF"/>
    <property type="match status" value="1"/>
</dbReference>
<feature type="transmembrane region" description="Helical" evidence="1">
    <location>
        <begin position="40"/>
        <end position="59"/>
    </location>
</feature>
<keyword evidence="4" id="KW-1185">Reference proteome</keyword>
<feature type="domain" description="GGDEF" evidence="2">
    <location>
        <begin position="242"/>
        <end position="368"/>
    </location>
</feature>
<feature type="transmembrane region" description="Helical" evidence="1">
    <location>
        <begin position="65"/>
        <end position="84"/>
    </location>
</feature>
<protein>
    <submittedName>
        <fullName evidence="3">Diguanylate cyclase (GGDEF) domain-containing protein</fullName>
    </submittedName>
</protein>
<gene>
    <name evidence="3" type="ORF">SAMN03080606_01738</name>
</gene>
<dbReference type="PANTHER" id="PTHR45138:SF9">
    <property type="entry name" value="DIGUANYLATE CYCLASE DGCM-RELATED"/>
    <property type="match status" value="1"/>
</dbReference>
<name>A0A1G5GLJ0_9FIRM</name>
<dbReference type="AlphaFoldDB" id="A0A1G5GLJ0"/>
<dbReference type="Gene3D" id="3.30.70.270">
    <property type="match status" value="1"/>
</dbReference>
<keyword evidence="1" id="KW-0812">Transmembrane</keyword>
<feature type="transmembrane region" description="Helical" evidence="1">
    <location>
        <begin position="177"/>
        <end position="194"/>
    </location>
</feature>
<dbReference type="RefSeq" id="WP_091542348.1">
    <property type="nucleotide sequence ID" value="NZ_FMUS01000009.1"/>
</dbReference>
<evidence type="ECO:0000256" key="1">
    <source>
        <dbReference type="SAM" id="Phobius"/>
    </source>
</evidence>
<dbReference type="SMART" id="SM00267">
    <property type="entry name" value="GGDEF"/>
    <property type="match status" value="1"/>
</dbReference>
<dbReference type="STRING" id="1120976.SAMN03080606_01738"/>
<dbReference type="Proteomes" id="UP000198636">
    <property type="component" value="Unassembled WGS sequence"/>
</dbReference>
<feature type="transmembrane region" description="Helical" evidence="1">
    <location>
        <begin position="96"/>
        <end position="115"/>
    </location>
</feature>
<dbReference type="InterPro" id="IPR000160">
    <property type="entry name" value="GGDEF_dom"/>
</dbReference>
<dbReference type="InterPro" id="IPR050469">
    <property type="entry name" value="Diguanylate_Cyclase"/>
</dbReference>
<dbReference type="PANTHER" id="PTHR45138">
    <property type="entry name" value="REGULATORY COMPONENTS OF SENSORY TRANSDUCTION SYSTEM"/>
    <property type="match status" value="1"/>
</dbReference>
<reference evidence="3 4" key="1">
    <citation type="submission" date="2016-10" db="EMBL/GenBank/DDBJ databases">
        <authorList>
            <person name="de Groot N.N."/>
        </authorList>
    </citation>
    <scope>NUCLEOTIDE SEQUENCE [LARGE SCALE GENOMIC DNA]</scope>
    <source>
        <strain evidence="3 4">DSM 18978</strain>
    </source>
</reference>
<dbReference type="NCBIfam" id="TIGR00254">
    <property type="entry name" value="GGDEF"/>
    <property type="match status" value="1"/>
</dbReference>
<dbReference type="EMBL" id="FMUS01000009">
    <property type="protein sequence ID" value="SCY52261.1"/>
    <property type="molecule type" value="Genomic_DNA"/>
</dbReference>
<dbReference type="SUPFAM" id="SSF55073">
    <property type="entry name" value="Nucleotide cyclase"/>
    <property type="match status" value="1"/>
</dbReference>
<keyword evidence="1" id="KW-1133">Transmembrane helix</keyword>
<evidence type="ECO:0000259" key="2">
    <source>
        <dbReference type="PROSITE" id="PS50887"/>
    </source>
</evidence>
<evidence type="ECO:0000313" key="3">
    <source>
        <dbReference type="EMBL" id="SCY52261.1"/>
    </source>
</evidence>
<evidence type="ECO:0000313" key="4">
    <source>
        <dbReference type="Proteomes" id="UP000198636"/>
    </source>
</evidence>
<dbReference type="InterPro" id="IPR029787">
    <property type="entry name" value="Nucleotide_cyclase"/>
</dbReference>